<name>A0AAW1W1I4_RUBAR</name>
<feature type="compositionally biased region" description="Low complexity" evidence="1">
    <location>
        <begin position="82"/>
        <end position="91"/>
    </location>
</feature>
<feature type="region of interest" description="Disordered" evidence="1">
    <location>
        <begin position="49"/>
        <end position="91"/>
    </location>
</feature>
<dbReference type="Proteomes" id="UP001457282">
    <property type="component" value="Unassembled WGS sequence"/>
</dbReference>
<sequence length="91" mass="9695">MDSGPATTTAAPLGHKDKLVVIIGATGAGKSRLSIDLATHFPSCFEVINSDKNSGLQGTRHHHQQDSISRPPWSSPPPPRPVRSARWGAHP</sequence>
<gene>
    <name evidence="2" type="ORF">M0R45_037853</name>
</gene>
<proteinExistence type="predicted"/>
<organism evidence="2 3">
    <name type="scientific">Rubus argutus</name>
    <name type="common">Southern blackberry</name>
    <dbReference type="NCBI Taxonomy" id="59490"/>
    <lineage>
        <taxon>Eukaryota</taxon>
        <taxon>Viridiplantae</taxon>
        <taxon>Streptophyta</taxon>
        <taxon>Embryophyta</taxon>
        <taxon>Tracheophyta</taxon>
        <taxon>Spermatophyta</taxon>
        <taxon>Magnoliopsida</taxon>
        <taxon>eudicotyledons</taxon>
        <taxon>Gunneridae</taxon>
        <taxon>Pentapetalae</taxon>
        <taxon>rosids</taxon>
        <taxon>fabids</taxon>
        <taxon>Rosales</taxon>
        <taxon>Rosaceae</taxon>
        <taxon>Rosoideae</taxon>
        <taxon>Rosoideae incertae sedis</taxon>
        <taxon>Rubus</taxon>
    </lineage>
</organism>
<accession>A0AAW1W1I4</accession>
<dbReference type="Gene3D" id="3.40.50.300">
    <property type="entry name" value="P-loop containing nucleotide triphosphate hydrolases"/>
    <property type="match status" value="1"/>
</dbReference>
<keyword evidence="3" id="KW-1185">Reference proteome</keyword>
<evidence type="ECO:0000313" key="3">
    <source>
        <dbReference type="Proteomes" id="UP001457282"/>
    </source>
</evidence>
<dbReference type="InterPro" id="IPR027417">
    <property type="entry name" value="P-loop_NTPase"/>
</dbReference>
<dbReference type="EMBL" id="JBEDUW010000007">
    <property type="protein sequence ID" value="KAK9914055.1"/>
    <property type="molecule type" value="Genomic_DNA"/>
</dbReference>
<dbReference type="AlphaFoldDB" id="A0AAW1W1I4"/>
<evidence type="ECO:0000313" key="2">
    <source>
        <dbReference type="EMBL" id="KAK9914055.1"/>
    </source>
</evidence>
<protein>
    <submittedName>
        <fullName evidence="2">Uncharacterized protein</fullName>
    </submittedName>
</protein>
<reference evidence="2 3" key="1">
    <citation type="journal article" date="2023" name="G3 (Bethesda)">
        <title>A chromosome-length genome assembly and annotation of blackberry (Rubus argutus, cv. 'Hillquist').</title>
        <authorList>
            <person name="Bruna T."/>
            <person name="Aryal R."/>
            <person name="Dudchenko O."/>
            <person name="Sargent D.J."/>
            <person name="Mead D."/>
            <person name="Buti M."/>
            <person name="Cavallini A."/>
            <person name="Hytonen T."/>
            <person name="Andres J."/>
            <person name="Pham M."/>
            <person name="Weisz D."/>
            <person name="Mascagni F."/>
            <person name="Usai G."/>
            <person name="Natali L."/>
            <person name="Bassil N."/>
            <person name="Fernandez G.E."/>
            <person name="Lomsadze A."/>
            <person name="Armour M."/>
            <person name="Olukolu B."/>
            <person name="Poorten T."/>
            <person name="Britton C."/>
            <person name="Davik J."/>
            <person name="Ashrafi H."/>
            <person name="Aiden E.L."/>
            <person name="Borodovsky M."/>
            <person name="Worthington M."/>
        </authorList>
    </citation>
    <scope>NUCLEOTIDE SEQUENCE [LARGE SCALE GENOMIC DNA]</scope>
    <source>
        <strain evidence="2">PI 553951</strain>
    </source>
</reference>
<comment type="caution">
    <text evidence="2">The sequence shown here is derived from an EMBL/GenBank/DDBJ whole genome shotgun (WGS) entry which is preliminary data.</text>
</comment>
<evidence type="ECO:0000256" key="1">
    <source>
        <dbReference type="SAM" id="MobiDB-lite"/>
    </source>
</evidence>